<evidence type="ECO:0000256" key="8">
    <source>
        <dbReference type="HAMAP-Rule" id="MF_00181"/>
    </source>
</evidence>
<dbReference type="RefSeq" id="WP_140740929.1">
    <property type="nucleotide sequence ID" value="NZ_RCZM01000004.1"/>
</dbReference>
<feature type="binding site" evidence="8">
    <location>
        <position position="355"/>
    </location>
    <ligand>
        <name>Mn(2+)</name>
        <dbReference type="ChEBI" id="CHEBI:29035"/>
        <label>1</label>
    </ligand>
</feature>
<keyword evidence="6 8" id="KW-0378">Hydrolase</keyword>
<dbReference type="Gene3D" id="3.40.220.10">
    <property type="entry name" value="Leucine Aminopeptidase, subunit E, domain 1"/>
    <property type="match status" value="1"/>
</dbReference>
<dbReference type="InterPro" id="IPR023042">
    <property type="entry name" value="Peptidase_M17_leu_NH2_pept"/>
</dbReference>
<proteinExistence type="inferred from homology"/>
<gene>
    <name evidence="8" type="primary">pepA</name>
    <name evidence="10" type="ORF">EAH86_11800</name>
</gene>
<keyword evidence="8" id="KW-0464">Manganese</keyword>
<comment type="catalytic activity">
    <reaction evidence="2 8">
        <text>Release of an N-terminal amino acid, preferentially leucine, but not glutamic or aspartic acids.</text>
        <dbReference type="EC" id="3.4.11.10"/>
    </reaction>
</comment>
<dbReference type="InterPro" id="IPR011356">
    <property type="entry name" value="Leucine_aapep/pepB"/>
</dbReference>
<dbReference type="EMBL" id="RCZM01000004">
    <property type="protein sequence ID" value="TPG15929.1"/>
    <property type="molecule type" value="Genomic_DNA"/>
</dbReference>
<dbReference type="Pfam" id="PF00883">
    <property type="entry name" value="Peptidase_M17"/>
    <property type="match status" value="1"/>
</dbReference>
<comment type="subcellular location">
    <subcellularLocation>
        <location evidence="8">Cytoplasm</location>
    </subcellularLocation>
</comment>
<evidence type="ECO:0000259" key="9">
    <source>
        <dbReference type="PROSITE" id="PS00631"/>
    </source>
</evidence>
<evidence type="ECO:0000256" key="6">
    <source>
        <dbReference type="ARBA" id="ARBA00022801"/>
    </source>
</evidence>
<dbReference type="GO" id="GO:0070006">
    <property type="term" value="F:metalloaminopeptidase activity"/>
    <property type="evidence" value="ECO:0007669"/>
    <property type="project" value="InterPro"/>
</dbReference>
<comment type="catalytic activity">
    <reaction evidence="1 8">
        <text>Release of an N-terminal amino acid, Xaa-|-Yaa-, in which Xaa is preferably Leu, but may be other amino acids including Pro although not Arg or Lys, and Yaa may be Pro. Amino acid amides and methyl esters are also readily hydrolyzed, but rates on arylamides are exceedingly low.</text>
        <dbReference type="EC" id="3.4.11.1"/>
    </reaction>
</comment>
<keyword evidence="4 8" id="KW-0031">Aminopeptidase</keyword>
<dbReference type="Gene3D" id="3.40.630.10">
    <property type="entry name" value="Zn peptidases"/>
    <property type="match status" value="1"/>
</dbReference>
<dbReference type="EC" id="3.4.11.1" evidence="8"/>
<comment type="function">
    <text evidence="7 8">Presumably involved in the processing and regular turnover of intracellular proteins. Catalyzes the removal of unsubstituted N-terminal amino acids from various peptides.</text>
</comment>
<dbReference type="HAMAP" id="MF_00181">
    <property type="entry name" value="Cytosol_peptidase_M17"/>
    <property type="match status" value="1"/>
</dbReference>
<feature type="binding site" evidence="8">
    <location>
        <position position="278"/>
    </location>
    <ligand>
        <name>Mn(2+)</name>
        <dbReference type="ChEBI" id="CHEBI:29035"/>
        <label>1</label>
    </ligand>
</feature>
<feature type="binding site" evidence="8">
    <location>
        <position position="273"/>
    </location>
    <ligand>
        <name>Mn(2+)</name>
        <dbReference type="ChEBI" id="CHEBI:29035"/>
        <label>2</label>
    </ligand>
</feature>
<dbReference type="GO" id="GO:0006508">
    <property type="term" value="P:proteolysis"/>
    <property type="evidence" value="ECO:0007669"/>
    <property type="project" value="UniProtKB-KW"/>
</dbReference>
<dbReference type="InterPro" id="IPR043472">
    <property type="entry name" value="Macro_dom-like"/>
</dbReference>
<comment type="similarity">
    <text evidence="3 8">Belongs to the peptidase M17 family.</text>
</comment>
<accession>A0A502CUY0</accession>
<comment type="caution">
    <text evidence="10">The sequence shown here is derived from an EMBL/GenBank/DDBJ whole genome shotgun (WGS) entry which is preliminary data.</text>
</comment>
<organism evidence="10 11">
    <name type="scientific">Pedococcus bigeumensis</name>
    <dbReference type="NCBI Taxonomy" id="433644"/>
    <lineage>
        <taxon>Bacteria</taxon>
        <taxon>Bacillati</taxon>
        <taxon>Actinomycetota</taxon>
        <taxon>Actinomycetes</taxon>
        <taxon>Micrococcales</taxon>
        <taxon>Intrasporangiaceae</taxon>
        <taxon>Pedococcus</taxon>
    </lineage>
</organism>
<reference evidence="10 11" key="1">
    <citation type="journal article" date="2019" name="Environ. Microbiol.">
        <title>Species interactions and distinct microbial communities in high Arctic permafrost affected cryosols are associated with the CH4 and CO2 gas fluxes.</title>
        <authorList>
            <person name="Altshuler I."/>
            <person name="Hamel J."/>
            <person name="Turney S."/>
            <person name="Magnuson E."/>
            <person name="Levesque R."/>
            <person name="Greer C."/>
            <person name="Whyte L.G."/>
        </authorList>
    </citation>
    <scope>NUCLEOTIDE SEQUENCE [LARGE SCALE GENOMIC DNA]</scope>
    <source>
        <strain evidence="10 11">S9.3A</strain>
    </source>
</reference>
<keyword evidence="11" id="KW-1185">Reference proteome</keyword>
<feature type="binding site" evidence="8">
    <location>
        <position position="278"/>
    </location>
    <ligand>
        <name>Mn(2+)</name>
        <dbReference type="ChEBI" id="CHEBI:29035"/>
        <label>2</label>
    </ligand>
</feature>
<feature type="active site" evidence="8">
    <location>
        <position position="359"/>
    </location>
</feature>
<dbReference type="GO" id="GO:0030145">
    <property type="term" value="F:manganese ion binding"/>
    <property type="evidence" value="ECO:0007669"/>
    <property type="project" value="UniProtKB-UniRule"/>
</dbReference>
<comment type="cofactor">
    <cofactor evidence="8">
        <name>Mn(2+)</name>
        <dbReference type="ChEBI" id="CHEBI:29035"/>
    </cofactor>
    <text evidence="8">Binds 2 manganese ions per subunit.</text>
</comment>
<keyword evidence="8" id="KW-0479">Metal-binding</keyword>
<feature type="domain" description="Cytosol aminopeptidase" evidence="9">
    <location>
        <begin position="353"/>
        <end position="360"/>
    </location>
</feature>
<evidence type="ECO:0000256" key="4">
    <source>
        <dbReference type="ARBA" id="ARBA00022438"/>
    </source>
</evidence>
<dbReference type="SUPFAM" id="SSF53187">
    <property type="entry name" value="Zn-dependent exopeptidases"/>
    <property type="match status" value="1"/>
</dbReference>
<dbReference type="InterPro" id="IPR008283">
    <property type="entry name" value="Peptidase_M17_N"/>
</dbReference>
<dbReference type="PANTHER" id="PTHR11963:SF23">
    <property type="entry name" value="CYTOSOL AMINOPEPTIDASE"/>
    <property type="match status" value="1"/>
</dbReference>
<keyword evidence="8" id="KW-0963">Cytoplasm</keyword>
<dbReference type="InterPro" id="IPR000819">
    <property type="entry name" value="Peptidase_M17_C"/>
</dbReference>
<protein>
    <recommendedName>
        <fullName evidence="8">Probable cytosol aminopeptidase</fullName>
        <ecNumber evidence="8">3.4.11.1</ecNumber>
    </recommendedName>
    <alternativeName>
        <fullName evidence="8">Leucine aminopeptidase</fullName>
        <shortName evidence="8">LAP</shortName>
        <ecNumber evidence="8">3.4.11.10</ecNumber>
    </alternativeName>
    <alternativeName>
        <fullName evidence="8">Leucyl aminopeptidase</fullName>
    </alternativeName>
</protein>
<sequence length="507" mass="51707">MRAPELLDPASSAWTISAEPVADVLADLDPTDLLLALPVPSGGLPLTGAVVAALALVGLDVADVQAAHEPKSDAGSLTRIPLVPGERSARTVLLVGVGDASAPDLRKAGAALGRAAKGHAALVTTVGSGAGRAAQSAFAEGLALGGYSSPRWIGDDAKPATAPAAEIALVGSYDEPSVRHSVVRARATMLARNLAVVPSNIKNPAWVAAQARTLAGRAGLEVKVWSERELRAEGFGGLLAVGAASASPPRLVQLDYAPDGATAKTPRVVLVGKGITFDTGGLDIKPGEGMLAMKTDMSGSAVVLSVLAACRELAVPVKVTGLLALAENAVGGAAYRPSDVITQYGGRTVEIGNTDAEGRIVMADALAYADLRLDPTVLLDIATLTGAARVALGRSMAPVYASDDALTRALVGAGESTGERLWPMPLVEDYRPNLDSAVADINHIAGIGGGGGSISAALFLREFVGTRRWAHLDIAGVGRSDVDRGLFTKGGTGFGARLLLTWLEEMS</sequence>
<dbReference type="Pfam" id="PF02789">
    <property type="entry name" value="Peptidase_M17_N"/>
    <property type="match status" value="1"/>
</dbReference>
<dbReference type="PANTHER" id="PTHR11963">
    <property type="entry name" value="LEUCINE AMINOPEPTIDASE-RELATED"/>
    <property type="match status" value="1"/>
</dbReference>
<dbReference type="AlphaFoldDB" id="A0A502CUY0"/>
<evidence type="ECO:0000256" key="5">
    <source>
        <dbReference type="ARBA" id="ARBA00022670"/>
    </source>
</evidence>
<dbReference type="CDD" id="cd00433">
    <property type="entry name" value="Peptidase_M17"/>
    <property type="match status" value="1"/>
</dbReference>
<name>A0A502CUY0_9MICO</name>
<feature type="binding site" evidence="8">
    <location>
        <position position="357"/>
    </location>
    <ligand>
        <name>Mn(2+)</name>
        <dbReference type="ChEBI" id="CHEBI:29035"/>
        <label>1</label>
    </ligand>
</feature>
<dbReference type="Proteomes" id="UP000317722">
    <property type="component" value="Unassembled WGS sequence"/>
</dbReference>
<feature type="active site" evidence="8">
    <location>
        <position position="285"/>
    </location>
</feature>
<feature type="binding site" evidence="8">
    <location>
        <position position="357"/>
    </location>
    <ligand>
        <name>Mn(2+)</name>
        <dbReference type="ChEBI" id="CHEBI:29035"/>
        <label>2</label>
    </ligand>
</feature>
<keyword evidence="5 8" id="KW-0645">Protease</keyword>
<dbReference type="PRINTS" id="PR00481">
    <property type="entry name" value="LAMNOPPTDASE"/>
</dbReference>
<evidence type="ECO:0000313" key="11">
    <source>
        <dbReference type="Proteomes" id="UP000317722"/>
    </source>
</evidence>
<dbReference type="PROSITE" id="PS00631">
    <property type="entry name" value="CYTOSOL_AP"/>
    <property type="match status" value="1"/>
</dbReference>
<dbReference type="SUPFAM" id="SSF52949">
    <property type="entry name" value="Macro domain-like"/>
    <property type="match status" value="1"/>
</dbReference>
<evidence type="ECO:0000256" key="2">
    <source>
        <dbReference type="ARBA" id="ARBA00000967"/>
    </source>
</evidence>
<evidence type="ECO:0000313" key="10">
    <source>
        <dbReference type="EMBL" id="TPG15929.1"/>
    </source>
</evidence>
<dbReference type="OrthoDB" id="9809354at2"/>
<evidence type="ECO:0000256" key="1">
    <source>
        <dbReference type="ARBA" id="ARBA00000135"/>
    </source>
</evidence>
<evidence type="ECO:0000256" key="3">
    <source>
        <dbReference type="ARBA" id="ARBA00009528"/>
    </source>
</evidence>
<dbReference type="GO" id="GO:0005737">
    <property type="term" value="C:cytoplasm"/>
    <property type="evidence" value="ECO:0007669"/>
    <property type="project" value="UniProtKB-SubCell"/>
</dbReference>
<dbReference type="EC" id="3.4.11.10" evidence="8"/>
<evidence type="ECO:0000256" key="7">
    <source>
        <dbReference type="ARBA" id="ARBA00049972"/>
    </source>
</evidence>
<feature type="binding site" evidence="8">
    <location>
        <position position="296"/>
    </location>
    <ligand>
        <name>Mn(2+)</name>
        <dbReference type="ChEBI" id="CHEBI:29035"/>
        <label>2</label>
    </ligand>
</feature>